<gene>
    <name evidence="2" type="ORF">UFOPK2399_01926</name>
</gene>
<organism evidence="2">
    <name type="scientific">freshwater metagenome</name>
    <dbReference type="NCBI Taxonomy" id="449393"/>
    <lineage>
        <taxon>unclassified sequences</taxon>
        <taxon>metagenomes</taxon>
        <taxon>ecological metagenomes</taxon>
    </lineage>
</organism>
<accession>A0A6J6QLR9</accession>
<evidence type="ECO:0000313" key="2">
    <source>
        <dbReference type="EMBL" id="CAB4709848.1"/>
    </source>
</evidence>
<feature type="domain" description="Glycosyltransferase 2-like" evidence="1">
    <location>
        <begin position="7"/>
        <end position="123"/>
    </location>
</feature>
<sequence length="305" mass="33332">MSAPDVSVVIPTRNRRDLCRLAVESCLTNQDVAVEIIVVDDGSTDDTLGYLADLPIVGLRQEWAGRSAARNRGIGAATAPLVAFLDSDDLSLPRRFDRQLNAMAPADIGCWGQVSFIDDMGAPLPDDTAVIQREIEETAARGATPEVLAVRMRIYPSTVLVSQDAIAAVGGFDEDMLVAEDIEWLLRVRRHGSLAFVPEPLSLIRHHEGNTQSAPMFTAAAAFTERLATQATAPGDRRYRARLRHYRARALWSLGDNHAAARAGWSALRDDPTVVFESGFLKRHLLAHLPAKALNARRPGLRSPE</sequence>
<dbReference type="GO" id="GO:0016758">
    <property type="term" value="F:hexosyltransferase activity"/>
    <property type="evidence" value="ECO:0007669"/>
    <property type="project" value="UniProtKB-ARBA"/>
</dbReference>
<proteinExistence type="predicted"/>
<reference evidence="2" key="1">
    <citation type="submission" date="2020-05" db="EMBL/GenBank/DDBJ databases">
        <authorList>
            <person name="Chiriac C."/>
            <person name="Salcher M."/>
            <person name="Ghai R."/>
            <person name="Kavagutti S V."/>
        </authorList>
    </citation>
    <scope>NUCLEOTIDE SEQUENCE</scope>
</reference>
<dbReference type="Gene3D" id="3.90.550.10">
    <property type="entry name" value="Spore Coat Polysaccharide Biosynthesis Protein SpsA, Chain A"/>
    <property type="match status" value="1"/>
</dbReference>
<dbReference type="InterPro" id="IPR001173">
    <property type="entry name" value="Glyco_trans_2-like"/>
</dbReference>
<dbReference type="AlphaFoldDB" id="A0A6J6QLR9"/>
<dbReference type="PANTHER" id="PTHR22916">
    <property type="entry name" value="GLYCOSYLTRANSFERASE"/>
    <property type="match status" value="1"/>
</dbReference>
<dbReference type="InterPro" id="IPR029044">
    <property type="entry name" value="Nucleotide-diphossugar_trans"/>
</dbReference>
<protein>
    <submittedName>
        <fullName evidence="2">Unannotated protein</fullName>
    </submittedName>
</protein>
<dbReference type="CDD" id="cd00761">
    <property type="entry name" value="Glyco_tranf_GTA_type"/>
    <property type="match status" value="1"/>
</dbReference>
<evidence type="ECO:0000259" key="1">
    <source>
        <dbReference type="Pfam" id="PF00535"/>
    </source>
</evidence>
<name>A0A6J6QLR9_9ZZZZ</name>
<dbReference type="PANTHER" id="PTHR22916:SF3">
    <property type="entry name" value="UDP-GLCNAC:BETAGAL BETA-1,3-N-ACETYLGLUCOSAMINYLTRANSFERASE-LIKE PROTEIN 1"/>
    <property type="match status" value="1"/>
</dbReference>
<dbReference type="SUPFAM" id="SSF53448">
    <property type="entry name" value="Nucleotide-diphospho-sugar transferases"/>
    <property type="match status" value="1"/>
</dbReference>
<dbReference type="EMBL" id="CAEZXP010000010">
    <property type="protein sequence ID" value="CAB4709848.1"/>
    <property type="molecule type" value="Genomic_DNA"/>
</dbReference>
<dbReference type="Pfam" id="PF00535">
    <property type="entry name" value="Glycos_transf_2"/>
    <property type="match status" value="1"/>
</dbReference>